<feature type="non-terminal residue" evidence="3">
    <location>
        <position position="107"/>
    </location>
</feature>
<protein>
    <submittedName>
        <fullName evidence="3">Uncharacterized protein</fullName>
    </submittedName>
</protein>
<sequence length="107" mass="11350">RGVMQYKLFLFALAALLALSVADEEKKATEEKAVEKSDSEVLGDKKQEKRGLLGFGHGYGGLDDSYGGYGGGIELGGYGGGGYGSGEVGLRSTRRQETGEKRSARVR</sequence>
<feature type="chain" id="PRO_5008582290" evidence="2">
    <location>
        <begin position="23"/>
        <end position="107"/>
    </location>
</feature>
<feature type="region of interest" description="Disordered" evidence="1">
    <location>
        <begin position="85"/>
        <end position="107"/>
    </location>
</feature>
<proteinExistence type="predicted"/>
<gene>
    <name evidence="3" type="ORF">g.2562</name>
</gene>
<keyword evidence="2" id="KW-0732">Signal</keyword>
<evidence type="ECO:0000313" key="3">
    <source>
        <dbReference type="EMBL" id="JAS38343.1"/>
    </source>
</evidence>
<feature type="compositionally biased region" description="Basic and acidic residues" evidence="1">
    <location>
        <begin position="94"/>
        <end position="107"/>
    </location>
</feature>
<feature type="signal peptide" evidence="2">
    <location>
        <begin position="1"/>
        <end position="22"/>
    </location>
</feature>
<organism evidence="3">
    <name type="scientific">Cuerna arida</name>
    <dbReference type="NCBI Taxonomy" id="1464854"/>
    <lineage>
        <taxon>Eukaryota</taxon>
        <taxon>Metazoa</taxon>
        <taxon>Ecdysozoa</taxon>
        <taxon>Arthropoda</taxon>
        <taxon>Hexapoda</taxon>
        <taxon>Insecta</taxon>
        <taxon>Pterygota</taxon>
        <taxon>Neoptera</taxon>
        <taxon>Paraneoptera</taxon>
        <taxon>Hemiptera</taxon>
        <taxon>Auchenorrhyncha</taxon>
        <taxon>Membracoidea</taxon>
        <taxon>Cicadellidae</taxon>
        <taxon>Cicadellinae</taxon>
        <taxon>Proconiini</taxon>
        <taxon>Cuerna</taxon>
    </lineage>
</organism>
<dbReference type="AlphaFoldDB" id="A0A1B6EKA0"/>
<feature type="non-terminal residue" evidence="3">
    <location>
        <position position="1"/>
    </location>
</feature>
<accession>A0A1B6EKA0</accession>
<reference evidence="3" key="1">
    <citation type="submission" date="2015-11" db="EMBL/GenBank/DDBJ databases">
        <title>De novo transcriptome assembly of four potential Pierce s Disease insect vectors from Arizona vineyards.</title>
        <authorList>
            <person name="Tassone E.E."/>
        </authorList>
    </citation>
    <scope>NUCLEOTIDE SEQUENCE</scope>
</reference>
<evidence type="ECO:0000256" key="1">
    <source>
        <dbReference type="SAM" id="MobiDB-lite"/>
    </source>
</evidence>
<name>A0A1B6EKA0_9HEMI</name>
<evidence type="ECO:0000256" key="2">
    <source>
        <dbReference type="SAM" id="SignalP"/>
    </source>
</evidence>
<dbReference type="EMBL" id="GECZ01031426">
    <property type="protein sequence ID" value="JAS38343.1"/>
    <property type="molecule type" value="Transcribed_RNA"/>
</dbReference>